<name>A0A438CDJ7_VITVI</name>
<dbReference type="Proteomes" id="UP000288805">
    <property type="component" value="Unassembled WGS sequence"/>
</dbReference>
<evidence type="ECO:0000313" key="2">
    <source>
        <dbReference type="Proteomes" id="UP000288805"/>
    </source>
</evidence>
<proteinExistence type="predicted"/>
<protein>
    <recommendedName>
        <fullName evidence="3">DUF4283 domain-containing protein</fullName>
    </recommendedName>
</protein>
<gene>
    <name evidence="1" type="ORF">CK203_107346</name>
</gene>
<evidence type="ECO:0000313" key="1">
    <source>
        <dbReference type="EMBL" id="RVW21275.1"/>
    </source>
</evidence>
<evidence type="ECO:0008006" key="3">
    <source>
        <dbReference type="Google" id="ProtNLM"/>
    </source>
</evidence>
<sequence>MLYGFNLVAGRSGVGRNSWVVVWLVGGKMTRFWSGVDLVKEVGRALVEPQERSEVVKAGRKSCQRSLGEDGGSHVTFLEWEEGKELPRTLQLVVDASCFAIQLWWEVLPWVFVVLPMNKSQGSEGTKVRVDDADVSRLGSSVGMEREPLCVEGLDRTAWLEKPRSQTMGFRRRLFAEFWGAEEIMFGGVGLAEAKEGCRAPDSGPSTDVCLLEEASKYSSLVLTSCWGRVSAIWWQRKGVDSRSVVVALGGRGGEWTGSRSFSLDEEGESWVSGGRGRGSGVVEVQLFSTILPLLGNAN</sequence>
<accession>A0A438CDJ7</accession>
<dbReference type="EMBL" id="QGNW01002302">
    <property type="protein sequence ID" value="RVW21275.1"/>
    <property type="molecule type" value="Genomic_DNA"/>
</dbReference>
<comment type="caution">
    <text evidence="1">The sequence shown here is derived from an EMBL/GenBank/DDBJ whole genome shotgun (WGS) entry which is preliminary data.</text>
</comment>
<organism evidence="1 2">
    <name type="scientific">Vitis vinifera</name>
    <name type="common">Grape</name>
    <dbReference type="NCBI Taxonomy" id="29760"/>
    <lineage>
        <taxon>Eukaryota</taxon>
        <taxon>Viridiplantae</taxon>
        <taxon>Streptophyta</taxon>
        <taxon>Embryophyta</taxon>
        <taxon>Tracheophyta</taxon>
        <taxon>Spermatophyta</taxon>
        <taxon>Magnoliopsida</taxon>
        <taxon>eudicotyledons</taxon>
        <taxon>Gunneridae</taxon>
        <taxon>Pentapetalae</taxon>
        <taxon>rosids</taxon>
        <taxon>Vitales</taxon>
        <taxon>Vitaceae</taxon>
        <taxon>Viteae</taxon>
        <taxon>Vitis</taxon>
    </lineage>
</organism>
<reference evidence="1 2" key="1">
    <citation type="journal article" date="2018" name="PLoS Genet.">
        <title>Population sequencing reveals clonal diversity and ancestral inbreeding in the grapevine cultivar Chardonnay.</title>
        <authorList>
            <person name="Roach M.J."/>
            <person name="Johnson D.L."/>
            <person name="Bohlmann J."/>
            <person name="van Vuuren H.J."/>
            <person name="Jones S.J."/>
            <person name="Pretorius I.S."/>
            <person name="Schmidt S.A."/>
            <person name="Borneman A.R."/>
        </authorList>
    </citation>
    <scope>NUCLEOTIDE SEQUENCE [LARGE SCALE GENOMIC DNA]</scope>
    <source>
        <strain evidence="2">cv. Chardonnay</strain>
        <tissue evidence="1">Leaf</tissue>
    </source>
</reference>
<dbReference type="AlphaFoldDB" id="A0A438CDJ7"/>